<dbReference type="Pfam" id="PF13715">
    <property type="entry name" value="CarbopepD_reg_2"/>
    <property type="match status" value="1"/>
</dbReference>
<feature type="chain" id="PRO_5046914417" evidence="4">
    <location>
        <begin position="24"/>
        <end position="817"/>
    </location>
</feature>
<dbReference type="Gene3D" id="2.40.170.20">
    <property type="entry name" value="TonB-dependent receptor, beta-barrel domain"/>
    <property type="match status" value="1"/>
</dbReference>
<dbReference type="SUPFAM" id="SSF49478">
    <property type="entry name" value="Cna protein B-type domain"/>
    <property type="match status" value="1"/>
</dbReference>
<dbReference type="PANTHER" id="PTHR40980:SF4">
    <property type="entry name" value="TONB-DEPENDENT RECEPTOR-LIKE BETA-BARREL DOMAIN-CONTAINING PROTEIN"/>
    <property type="match status" value="1"/>
</dbReference>
<keyword evidence="4" id="KW-0732">Signal</keyword>
<protein>
    <submittedName>
        <fullName evidence="6">Outer membrane beta-barrel protein</fullName>
    </submittedName>
</protein>
<feature type="signal peptide" evidence="4">
    <location>
        <begin position="1"/>
        <end position="23"/>
    </location>
</feature>
<gene>
    <name evidence="6" type="ORF">E6A44_016280</name>
</gene>
<evidence type="ECO:0000313" key="7">
    <source>
        <dbReference type="Proteomes" id="UP001517247"/>
    </source>
</evidence>
<dbReference type="Proteomes" id="UP001517247">
    <property type="component" value="Unassembled WGS sequence"/>
</dbReference>
<comment type="subcellular location">
    <subcellularLocation>
        <location evidence="1">Cell outer membrane</location>
    </subcellularLocation>
</comment>
<keyword evidence="3" id="KW-0998">Cell outer membrane</keyword>
<accession>A0ABW9JAN7</accession>
<proteinExistence type="predicted"/>
<evidence type="ECO:0000259" key="5">
    <source>
        <dbReference type="Pfam" id="PF14905"/>
    </source>
</evidence>
<comment type="caution">
    <text evidence="6">The sequence shown here is derived from an EMBL/GenBank/DDBJ whole genome shotgun (WGS) entry which is preliminary data.</text>
</comment>
<dbReference type="SUPFAM" id="SSF56935">
    <property type="entry name" value="Porins"/>
    <property type="match status" value="1"/>
</dbReference>
<dbReference type="RefSeq" id="WP_138724226.1">
    <property type="nucleotide sequence ID" value="NZ_SSHJ02000008.1"/>
</dbReference>
<dbReference type="InterPro" id="IPR037066">
    <property type="entry name" value="Plug_dom_sf"/>
</dbReference>
<evidence type="ECO:0000256" key="2">
    <source>
        <dbReference type="ARBA" id="ARBA00023136"/>
    </source>
</evidence>
<evidence type="ECO:0000256" key="1">
    <source>
        <dbReference type="ARBA" id="ARBA00004442"/>
    </source>
</evidence>
<evidence type="ECO:0000256" key="4">
    <source>
        <dbReference type="SAM" id="SignalP"/>
    </source>
</evidence>
<dbReference type="EMBL" id="SSHJ02000008">
    <property type="protein sequence ID" value="MFN0257149.1"/>
    <property type="molecule type" value="Genomic_DNA"/>
</dbReference>
<dbReference type="PANTHER" id="PTHR40980">
    <property type="entry name" value="PLUG DOMAIN-CONTAINING PROTEIN"/>
    <property type="match status" value="1"/>
</dbReference>
<feature type="domain" description="Outer membrane protein beta-barrel" evidence="5">
    <location>
        <begin position="388"/>
        <end position="791"/>
    </location>
</feature>
<sequence>MSRSFLTLSISIFCVFTSLSSQAQEKSFQLKGVIIDSLTQKPGEYFTIALKKDSSVIKTVVSDEQGKFALSAIKEGQYHLIIGSIGYQSKQIPIQINKDNDLGKVAMKPQGNDLNEVAIVASKPIIKQEPDRIVYDTQADPESKVLSVLDMMRKVPLLSVDADDNVKLKGTGNYRILINGKPSGVLTRDPKEFLRSMPATGVQKIEVITTPPSKYESEGLSGIINIITSKKVGNGYNGNLNTRYQNPGGPGANLNLTIKQGDFGANLYGGTGVWRVKDVKVTDIRNSKPGYPLSSLYNSGHQKTDNFWAWGGGELSYEIDSLNLITAEINPYGGYNQQDLNQFYDVSNQFDNNGVNEIRRSTYNMNSGTRYEWRGTDYTVNYQKGFKDKKEHLLTFSYKFFDNKEPQTNNVGFLNSVNVDVDNPLINYRQNNISKSKEQTAQLDYINPFNKITVEAGVKAILRSGESNFQTFLFDDATNGYVLDTKQSNVYSNDQNIYGIYNTYTLKMKDWTFKAGARLEGTYVTGIFESTNSKVKTDYFNLIPSISFNRTLKNSQSVSLGFTQRIQRPGIWDLNPFPDSSRPGFKYVGNPDLQAVLSNNFELTYSNFKKGSLNVSLTYNFANNTQQRVFEFVQAENITRVTPLNIGRDKLLGTNINFNYPITPKWNLSLSGNLNYIWLEGMINGELAKNSGVTGYANFNTSYKFEKTWKATISGNYGAPDVMLQGQSNNYYYLGFGGSKDIIKDKLTFSASVANPFQKFRAYKNYTEGPNFTQERIRENYFRRIFCSLNWKFGKLEGSIKKSERSINNDDTKKSSN</sequence>
<evidence type="ECO:0000256" key="3">
    <source>
        <dbReference type="ARBA" id="ARBA00023237"/>
    </source>
</evidence>
<evidence type="ECO:0000313" key="6">
    <source>
        <dbReference type="EMBL" id="MFN0257149.1"/>
    </source>
</evidence>
<name>A0ABW9JAN7_9SPHI</name>
<dbReference type="InterPro" id="IPR036942">
    <property type="entry name" value="Beta-barrel_TonB_sf"/>
</dbReference>
<dbReference type="Gene3D" id="2.170.130.10">
    <property type="entry name" value="TonB-dependent receptor, plug domain"/>
    <property type="match status" value="1"/>
</dbReference>
<keyword evidence="7" id="KW-1185">Reference proteome</keyword>
<organism evidence="6 7">
    <name type="scientific">Pedobacter ureilyticus</name>
    <dbReference type="NCBI Taxonomy" id="1393051"/>
    <lineage>
        <taxon>Bacteria</taxon>
        <taxon>Pseudomonadati</taxon>
        <taxon>Bacteroidota</taxon>
        <taxon>Sphingobacteriia</taxon>
        <taxon>Sphingobacteriales</taxon>
        <taxon>Sphingobacteriaceae</taxon>
        <taxon>Pedobacter</taxon>
    </lineage>
</organism>
<dbReference type="InterPro" id="IPR041700">
    <property type="entry name" value="OMP_b-brl_3"/>
</dbReference>
<keyword evidence="2" id="KW-0472">Membrane</keyword>
<dbReference type="Gene3D" id="2.60.40.1120">
    <property type="entry name" value="Carboxypeptidase-like, regulatory domain"/>
    <property type="match status" value="1"/>
</dbReference>
<dbReference type="Pfam" id="PF14905">
    <property type="entry name" value="OMP_b-brl_3"/>
    <property type="match status" value="1"/>
</dbReference>
<reference evidence="6 7" key="1">
    <citation type="submission" date="2024-12" db="EMBL/GenBank/DDBJ databases">
        <authorList>
            <person name="Hu S."/>
        </authorList>
    </citation>
    <scope>NUCLEOTIDE SEQUENCE [LARGE SCALE GENOMIC DNA]</scope>
    <source>
        <strain evidence="6 7">THG-T11</strain>
    </source>
</reference>